<dbReference type="EMBL" id="QAXS01000011">
    <property type="protein sequence ID" value="PTV99314.1"/>
    <property type="molecule type" value="Genomic_DNA"/>
</dbReference>
<dbReference type="Pfam" id="PF19238">
    <property type="entry name" value="Radical_SAM_2"/>
    <property type="match status" value="1"/>
</dbReference>
<evidence type="ECO:0000313" key="3">
    <source>
        <dbReference type="Proteomes" id="UP000244089"/>
    </source>
</evidence>
<dbReference type="Gene3D" id="3.20.20.70">
    <property type="entry name" value="Aldolase class I"/>
    <property type="match status" value="1"/>
</dbReference>
<dbReference type="InterPro" id="IPR058240">
    <property type="entry name" value="rSAM_sf"/>
</dbReference>
<organism evidence="2 3">
    <name type="scientific">Halanaerobium saccharolyticum</name>
    <dbReference type="NCBI Taxonomy" id="43595"/>
    <lineage>
        <taxon>Bacteria</taxon>
        <taxon>Bacillati</taxon>
        <taxon>Bacillota</taxon>
        <taxon>Clostridia</taxon>
        <taxon>Halanaerobiales</taxon>
        <taxon>Halanaerobiaceae</taxon>
        <taxon>Halanaerobium</taxon>
    </lineage>
</organism>
<dbReference type="OrthoDB" id="9774724at2"/>
<dbReference type="InterPro" id="IPR013785">
    <property type="entry name" value="Aldolase_TIM"/>
</dbReference>
<reference evidence="2 3" key="1">
    <citation type="submission" date="2018-04" db="EMBL/GenBank/DDBJ databases">
        <title>Subsurface microbial communities from deep shales in Ohio and West Virginia, USA.</title>
        <authorList>
            <person name="Wrighton K."/>
        </authorList>
    </citation>
    <scope>NUCLEOTIDE SEQUENCE [LARGE SCALE GENOMIC DNA]</scope>
    <source>
        <strain evidence="2 3">WC1</strain>
    </source>
</reference>
<dbReference type="InterPro" id="IPR036034">
    <property type="entry name" value="PDZ_sf"/>
</dbReference>
<dbReference type="AlphaFoldDB" id="A0A2T5RK97"/>
<comment type="caution">
    <text evidence="2">The sequence shown here is derived from an EMBL/GenBank/DDBJ whole genome shotgun (WGS) entry which is preliminary data.</text>
</comment>
<dbReference type="InterPro" id="IPR007549">
    <property type="entry name" value="DUF512"/>
</dbReference>
<dbReference type="SUPFAM" id="SSF102114">
    <property type="entry name" value="Radical SAM enzymes"/>
    <property type="match status" value="1"/>
</dbReference>
<proteinExistence type="predicted"/>
<dbReference type="InterPro" id="IPR045375">
    <property type="entry name" value="Put_radical_SAM-like_N"/>
</dbReference>
<dbReference type="SUPFAM" id="SSF50156">
    <property type="entry name" value="PDZ domain-like"/>
    <property type="match status" value="1"/>
</dbReference>
<dbReference type="Pfam" id="PF17820">
    <property type="entry name" value="PDZ_6"/>
    <property type="match status" value="1"/>
</dbReference>
<protein>
    <submittedName>
        <fullName evidence="2">Putative radical SAM enzyme (TIGR03279 family)</fullName>
    </submittedName>
</protein>
<sequence>MVKIEEVIENSTAAKAGLNSNDKIITINGQKINDYIDYLYQISEPVIELEIETEDGLRKEIELQRMPGEELGIEFKEIVFDGLKQCKNNCIFCFVKQQPQKMRNSLNQMDDDYRFSFLQGSFVTLTNLDKKEITRIIEKNLSPLNISVHTTNPELRVEMMKNPKAAEINRLLKLFQKNNIQFHTQIVLCPGYNDQKELDRTLKELLEFYPQLLSIGIVPVGLTKYREGLAELRTMTEKEMKDSLKQISYWQQQAKNKFGENLIYAADEFYLSTDTEIPAVEEYNEFPQLENGIGLTALINEEIKAVKFPESLKREKKIAVITSVLGKKALNKLSERLKSTAKLKSDFLVVENEFFGKTVTVTGLLTARDLKAKIKQIRADKYDNIFIPEVVLNDQMKFLDDVKKEEFLEELSEYRIEFVSDINQFMEVINNG</sequence>
<dbReference type="Pfam" id="PF04459">
    <property type="entry name" value="DUF512"/>
    <property type="match status" value="1"/>
</dbReference>
<dbReference type="InterPro" id="IPR041489">
    <property type="entry name" value="PDZ_6"/>
</dbReference>
<evidence type="ECO:0000313" key="2">
    <source>
        <dbReference type="EMBL" id="PTV99314.1"/>
    </source>
</evidence>
<name>A0A2T5RK97_9FIRM</name>
<gene>
    <name evidence="2" type="ORF">C8C76_11132</name>
</gene>
<evidence type="ECO:0000259" key="1">
    <source>
        <dbReference type="PROSITE" id="PS50106"/>
    </source>
</evidence>
<dbReference type="InterPro" id="IPR001478">
    <property type="entry name" value="PDZ"/>
</dbReference>
<feature type="domain" description="PDZ" evidence="1">
    <location>
        <begin position="1"/>
        <end position="34"/>
    </location>
</feature>
<dbReference type="Gene3D" id="2.30.42.10">
    <property type="match status" value="1"/>
</dbReference>
<accession>A0A2T5RK97</accession>
<dbReference type="PROSITE" id="PS50106">
    <property type="entry name" value="PDZ"/>
    <property type="match status" value="1"/>
</dbReference>
<dbReference type="Proteomes" id="UP000244089">
    <property type="component" value="Unassembled WGS sequence"/>
</dbReference>